<proteinExistence type="predicted"/>
<evidence type="ECO:0000313" key="5">
    <source>
        <dbReference type="EMBL" id="KAJ3032943.1"/>
    </source>
</evidence>
<dbReference type="PANTHER" id="PTHR45831">
    <property type="entry name" value="LD24721P"/>
    <property type="match status" value="1"/>
</dbReference>
<reference evidence="5" key="1">
    <citation type="submission" date="2020-05" db="EMBL/GenBank/DDBJ databases">
        <title>Phylogenomic resolution of chytrid fungi.</title>
        <authorList>
            <person name="Stajich J.E."/>
            <person name="Amses K."/>
            <person name="Simmons R."/>
            <person name="Seto K."/>
            <person name="Myers J."/>
            <person name="Bonds A."/>
            <person name="Quandt C.A."/>
            <person name="Barry K."/>
            <person name="Liu P."/>
            <person name="Grigoriev I."/>
            <person name="Longcore J.E."/>
            <person name="James T.Y."/>
        </authorList>
    </citation>
    <scope>NUCLEOTIDE SEQUENCE</scope>
    <source>
        <strain evidence="5">JEL0318</strain>
    </source>
</reference>
<gene>
    <name evidence="5" type="ORF">HK097_005025</name>
</gene>
<dbReference type="Gene3D" id="1.25.40.10">
    <property type="entry name" value="Tetratricopeptide repeat domain"/>
    <property type="match status" value="1"/>
</dbReference>
<evidence type="ECO:0000256" key="3">
    <source>
        <dbReference type="SAM" id="MobiDB-lite"/>
    </source>
</evidence>
<feature type="region of interest" description="Disordered" evidence="3">
    <location>
        <begin position="22"/>
        <end position="58"/>
    </location>
</feature>
<dbReference type="AlphaFoldDB" id="A0AAD5S0X2"/>
<dbReference type="Proteomes" id="UP001212841">
    <property type="component" value="Unassembled WGS sequence"/>
</dbReference>
<dbReference type="GO" id="GO:0072380">
    <property type="term" value="C:TRC complex"/>
    <property type="evidence" value="ECO:0007669"/>
    <property type="project" value="TreeGrafter"/>
</dbReference>
<organism evidence="5 6">
    <name type="scientific">Rhizophlyctis rosea</name>
    <dbReference type="NCBI Taxonomy" id="64517"/>
    <lineage>
        <taxon>Eukaryota</taxon>
        <taxon>Fungi</taxon>
        <taxon>Fungi incertae sedis</taxon>
        <taxon>Chytridiomycota</taxon>
        <taxon>Chytridiomycota incertae sedis</taxon>
        <taxon>Chytridiomycetes</taxon>
        <taxon>Rhizophlyctidales</taxon>
        <taxon>Rhizophlyctidaceae</taxon>
        <taxon>Rhizophlyctis</taxon>
    </lineage>
</organism>
<accession>A0AAD5S0X2</accession>
<dbReference type="PANTHER" id="PTHR45831:SF2">
    <property type="entry name" value="LD24721P"/>
    <property type="match status" value="1"/>
</dbReference>
<feature type="domain" description="STI1" evidence="4">
    <location>
        <begin position="81"/>
        <end position="120"/>
    </location>
</feature>
<keyword evidence="2" id="KW-0802">TPR repeat</keyword>
<comment type="caution">
    <text evidence="5">The sequence shown here is derived from an EMBL/GenBank/DDBJ whole genome shotgun (WGS) entry which is preliminary data.</text>
</comment>
<dbReference type="GO" id="GO:0006620">
    <property type="term" value="P:post-translational protein targeting to endoplasmic reticulum membrane"/>
    <property type="evidence" value="ECO:0007669"/>
    <property type="project" value="TreeGrafter"/>
</dbReference>
<dbReference type="Gene3D" id="1.10.260.100">
    <property type="match status" value="1"/>
</dbReference>
<evidence type="ECO:0000259" key="4">
    <source>
        <dbReference type="SMART" id="SM00727"/>
    </source>
</evidence>
<evidence type="ECO:0000256" key="2">
    <source>
        <dbReference type="ARBA" id="ARBA00022803"/>
    </source>
</evidence>
<sequence length="128" mass="13604">DAIDAFEKGLKLDPNNEVLKSSLSRAQAKAAESENTDRSLHTDSGDALDAGAGGAPGGGFDFASMMNNPNFMNMASQMMNNPAISQMLQNPAIAQMAQSVMQDPNRLQQMMNNPALARAMQNMGGNNQ</sequence>
<evidence type="ECO:0000313" key="6">
    <source>
        <dbReference type="Proteomes" id="UP001212841"/>
    </source>
</evidence>
<name>A0AAD5S0X2_9FUNG</name>
<dbReference type="InterPro" id="IPR006636">
    <property type="entry name" value="STI1_HS-bd"/>
</dbReference>
<evidence type="ECO:0000256" key="1">
    <source>
        <dbReference type="ARBA" id="ARBA00022737"/>
    </source>
</evidence>
<dbReference type="GO" id="GO:0016020">
    <property type="term" value="C:membrane"/>
    <property type="evidence" value="ECO:0007669"/>
    <property type="project" value="TreeGrafter"/>
</dbReference>
<feature type="compositionally biased region" description="Basic and acidic residues" evidence="3">
    <location>
        <begin position="31"/>
        <end position="44"/>
    </location>
</feature>
<keyword evidence="1" id="KW-0677">Repeat</keyword>
<feature type="non-terminal residue" evidence="5">
    <location>
        <position position="1"/>
    </location>
</feature>
<dbReference type="InterPro" id="IPR011990">
    <property type="entry name" value="TPR-like_helical_dom_sf"/>
</dbReference>
<keyword evidence="6" id="KW-1185">Reference proteome</keyword>
<dbReference type="SMART" id="SM00727">
    <property type="entry name" value="STI1"/>
    <property type="match status" value="1"/>
</dbReference>
<dbReference type="InterPro" id="IPR047150">
    <property type="entry name" value="SGT"/>
</dbReference>
<dbReference type="EMBL" id="JADGJD010002371">
    <property type="protein sequence ID" value="KAJ3032943.1"/>
    <property type="molecule type" value="Genomic_DNA"/>
</dbReference>
<dbReference type="GO" id="GO:0060090">
    <property type="term" value="F:molecular adaptor activity"/>
    <property type="evidence" value="ECO:0007669"/>
    <property type="project" value="TreeGrafter"/>
</dbReference>
<protein>
    <recommendedName>
        <fullName evidence="4">STI1 domain-containing protein</fullName>
    </recommendedName>
</protein>